<dbReference type="InterPro" id="IPR029058">
    <property type="entry name" value="AB_hydrolase_fold"/>
</dbReference>
<comment type="caution">
    <text evidence="2">The sequence shown here is derived from an EMBL/GenBank/DDBJ whole genome shotgun (WGS) entry which is preliminary data.</text>
</comment>
<dbReference type="EMBL" id="QUOV01000001">
    <property type="protein sequence ID" value="REL36283.1"/>
    <property type="molecule type" value="Genomic_DNA"/>
</dbReference>
<evidence type="ECO:0008006" key="4">
    <source>
        <dbReference type="Google" id="ProtNLM"/>
    </source>
</evidence>
<feature type="signal peptide" evidence="1">
    <location>
        <begin position="1"/>
        <end position="18"/>
    </location>
</feature>
<dbReference type="Proteomes" id="UP000256999">
    <property type="component" value="Unassembled WGS sequence"/>
</dbReference>
<evidence type="ECO:0000313" key="2">
    <source>
        <dbReference type="EMBL" id="REL36283.1"/>
    </source>
</evidence>
<accession>A0A3E0UI35</accession>
<sequence>MWKVLAFVFLIIPAVANAKVSLEKSLEGDYYTYLPRTKPKDILVIAHGMLSKEDNAHKAAKTYLSRWIPYANKHSLLLIVPVFDTPRFGNLGGGYGGYRNLFGKHVAADIFVNKLVDRYSFRTSSASKRFYLYGHSAGGQFVNRYVVTHPNRIIRAVISAAGRYSYPTTSEQWPYGAGALSKTLLWKDGTKKRANITKSLRNYALATQKVSIVIGSRDTKPQPQRPAHVGRDRIQLAKSWAKQMNKNALRHGISGQIEVQIFPNIGHSSSALTPHCVNALFEN</sequence>
<dbReference type="AlphaFoldDB" id="A0A3E0UI35"/>
<evidence type="ECO:0000256" key="1">
    <source>
        <dbReference type="SAM" id="SignalP"/>
    </source>
</evidence>
<proteinExistence type="predicted"/>
<dbReference type="OrthoDB" id="1094867at2"/>
<dbReference type="SUPFAM" id="SSF53474">
    <property type="entry name" value="alpha/beta-Hydrolases"/>
    <property type="match status" value="1"/>
</dbReference>
<keyword evidence="1" id="KW-0732">Signal</keyword>
<name>A0A3E0UI35_9GAMM</name>
<feature type="chain" id="PRO_5017695916" description="Alpha/beta hydrolase" evidence="1">
    <location>
        <begin position="19"/>
        <end position="283"/>
    </location>
</feature>
<evidence type="ECO:0000313" key="3">
    <source>
        <dbReference type="Proteomes" id="UP000256999"/>
    </source>
</evidence>
<dbReference type="Gene3D" id="3.40.50.1820">
    <property type="entry name" value="alpha/beta hydrolase"/>
    <property type="match status" value="1"/>
</dbReference>
<organism evidence="2 3">
    <name type="scientific">Thalassotalea euphylliae</name>
    <dbReference type="NCBI Taxonomy" id="1655234"/>
    <lineage>
        <taxon>Bacteria</taxon>
        <taxon>Pseudomonadati</taxon>
        <taxon>Pseudomonadota</taxon>
        <taxon>Gammaproteobacteria</taxon>
        <taxon>Alteromonadales</taxon>
        <taxon>Colwelliaceae</taxon>
        <taxon>Thalassotalea</taxon>
    </lineage>
</organism>
<dbReference type="RefSeq" id="WP_116000951.1">
    <property type="nucleotide sequence ID" value="NZ_QUOV01000001.1"/>
</dbReference>
<gene>
    <name evidence="2" type="ORF">DXX92_13665</name>
</gene>
<reference evidence="2 3" key="1">
    <citation type="submission" date="2018-08" db="EMBL/GenBank/DDBJ databases">
        <title>Thalassotalea euphylliae genome.</title>
        <authorList>
            <person name="Summers S."/>
            <person name="Rice S.A."/>
            <person name="Freckelton M.L."/>
            <person name="Nedved B.T."/>
            <person name="Hadfield M.G."/>
        </authorList>
    </citation>
    <scope>NUCLEOTIDE SEQUENCE [LARGE SCALE GENOMIC DNA]</scope>
    <source>
        <strain evidence="2 3">H2</strain>
    </source>
</reference>
<protein>
    <recommendedName>
        <fullName evidence="4">Alpha/beta hydrolase</fullName>
    </recommendedName>
</protein>